<proteinExistence type="predicted"/>
<evidence type="ECO:0000313" key="1">
    <source>
        <dbReference type="EMBL" id="GAI71043.1"/>
    </source>
</evidence>
<gene>
    <name evidence="1" type="ORF">S06H3_66765</name>
</gene>
<dbReference type="GO" id="GO:0000049">
    <property type="term" value="F:tRNA binding"/>
    <property type="evidence" value="ECO:0007669"/>
    <property type="project" value="InterPro"/>
</dbReference>
<sequence length="47" mass="5705">KGIRRILIKRRLSGKIEFKKVFLEGKRIESKNLVVFVLKNKYKFNRL</sequence>
<feature type="non-terminal residue" evidence="1">
    <location>
        <position position="1"/>
    </location>
</feature>
<dbReference type="GO" id="GO:0004526">
    <property type="term" value="F:ribonuclease P activity"/>
    <property type="evidence" value="ECO:0007669"/>
    <property type="project" value="InterPro"/>
</dbReference>
<dbReference type="GO" id="GO:0008033">
    <property type="term" value="P:tRNA processing"/>
    <property type="evidence" value="ECO:0007669"/>
    <property type="project" value="InterPro"/>
</dbReference>
<dbReference type="InterPro" id="IPR000100">
    <property type="entry name" value="RNase_P"/>
</dbReference>
<accession>X1QS30</accession>
<dbReference type="EMBL" id="BARV01045720">
    <property type="protein sequence ID" value="GAI71043.1"/>
    <property type="molecule type" value="Genomic_DNA"/>
</dbReference>
<feature type="non-terminal residue" evidence="1">
    <location>
        <position position="47"/>
    </location>
</feature>
<dbReference type="AlphaFoldDB" id="X1QS30"/>
<name>X1QS30_9ZZZZ</name>
<reference evidence="1" key="1">
    <citation type="journal article" date="2014" name="Front. Microbiol.">
        <title>High frequency of phylogenetically diverse reductive dehalogenase-homologous genes in deep subseafloor sedimentary metagenomes.</title>
        <authorList>
            <person name="Kawai M."/>
            <person name="Futagami T."/>
            <person name="Toyoda A."/>
            <person name="Takaki Y."/>
            <person name="Nishi S."/>
            <person name="Hori S."/>
            <person name="Arai W."/>
            <person name="Tsubouchi T."/>
            <person name="Morono Y."/>
            <person name="Uchiyama I."/>
            <person name="Ito T."/>
            <person name="Fujiyama A."/>
            <person name="Inagaki F."/>
            <person name="Takami H."/>
        </authorList>
    </citation>
    <scope>NUCLEOTIDE SEQUENCE</scope>
    <source>
        <strain evidence="1">Expedition CK06-06</strain>
    </source>
</reference>
<protein>
    <submittedName>
        <fullName evidence="1">Uncharacterized protein</fullName>
    </submittedName>
</protein>
<comment type="caution">
    <text evidence="1">The sequence shown here is derived from an EMBL/GenBank/DDBJ whole genome shotgun (WGS) entry which is preliminary data.</text>
</comment>
<dbReference type="Pfam" id="PF00825">
    <property type="entry name" value="Ribonuclease_P"/>
    <property type="match status" value="1"/>
</dbReference>
<organism evidence="1">
    <name type="scientific">marine sediment metagenome</name>
    <dbReference type="NCBI Taxonomy" id="412755"/>
    <lineage>
        <taxon>unclassified sequences</taxon>
        <taxon>metagenomes</taxon>
        <taxon>ecological metagenomes</taxon>
    </lineage>
</organism>